<dbReference type="Pfam" id="PF13229">
    <property type="entry name" value="Beta_helix"/>
    <property type="match status" value="1"/>
</dbReference>
<dbReference type="Gene3D" id="2.160.20.10">
    <property type="entry name" value="Single-stranded right-handed beta-helix, Pectin lyase-like"/>
    <property type="match status" value="1"/>
</dbReference>
<dbReference type="EMBL" id="GBHO01007571">
    <property type="protein sequence ID" value="JAG36033.1"/>
    <property type="molecule type" value="Transcribed_RNA"/>
</dbReference>
<reference evidence="2" key="2">
    <citation type="submission" date="2014-07" db="EMBL/GenBank/DDBJ databases">
        <authorList>
            <person name="Hull J."/>
        </authorList>
    </citation>
    <scope>NUCLEOTIDE SEQUENCE</scope>
</reference>
<gene>
    <name evidence="2" type="primary">PVS1</name>
    <name evidence="2" type="ORF">CM83_2411</name>
</gene>
<dbReference type="InterPro" id="IPR039448">
    <property type="entry name" value="Beta_helix"/>
</dbReference>
<evidence type="ECO:0000259" key="1">
    <source>
        <dbReference type="Pfam" id="PF13229"/>
    </source>
</evidence>
<name>A0A0A9YY57_LYGHE</name>
<dbReference type="InterPro" id="IPR011050">
    <property type="entry name" value="Pectin_lyase_fold/virulence"/>
</dbReference>
<dbReference type="AlphaFoldDB" id="A0A0A9YY57"/>
<reference evidence="2" key="1">
    <citation type="journal article" date="2014" name="PLoS ONE">
        <title>Transcriptome-Based Identification of ABC Transporters in the Western Tarnished Plant Bug Lygus hesperus.</title>
        <authorList>
            <person name="Hull J.J."/>
            <person name="Chaney K."/>
            <person name="Geib S.M."/>
            <person name="Fabrick J.A."/>
            <person name="Brent C.S."/>
            <person name="Walsh D."/>
            <person name="Lavine L.C."/>
        </authorList>
    </citation>
    <scope>NUCLEOTIDE SEQUENCE</scope>
</reference>
<accession>A0A0A9YY57</accession>
<sequence>MVECDEDGMRIEGEGVYGSDYFYNKRAQQLCHTKPIKLHACVIARHGNNGMTVSLSAQVTLQRCTIEDNANYGIERFTGSLVTLQKCVLRGNGIAALSKSFEEVHDNSKTHYSILPE</sequence>
<protein>
    <submittedName>
        <fullName evidence="2">Vetispiradiene synthase 1</fullName>
    </submittedName>
</protein>
<feature type="domain" description="Right handed beta helix" evidence="1">
    <location>
        <begin position="33"/>
        <end position="101"/>
    </location>
</feature>
<dbReference type="SUPFAM" id="SSF51126">
    <property type="entry name" value="Pectin lyase-like"/>
    <property type="match status" value="1"/>
</dbReference>
<organism evidence="2">
    <name type="scientific">Lygus hesperus</name>
    <name type="common">Western plant bug</name>
    <dbReference type="NCBI Taxonomy" id="30085"/>
    <lineage>
        <taxon>Eukaryota</taxon>
        <taxon>Metazoa</taxon>
        <taxon>Ecdysozoa</taxon>
        <taxon>Arthropoda</taxon>
        <taxon>Hexapoda</taxon>
        <taxon>Insecta</taxon>
        <taxon>Pterygota</taxon>
        <taxon>Neoptera</taxon>
        <taxon>Paraneoptera</taxon>
        <taxon>Hemiptera</taxon>
        <taxon>Heteroptera</taxon>
        <taxon>Panheteroptera</taxon>
        <taxon>Cimicomorpha</taxon>
        <taxon>Miridae</taxon>
        <taxon>Mirini</taxon>
        <taxon>Lygus</taxon>
    </lineage>
</organism>
<proteinExistence type="predicted"/>
<evidence type="ECO:0000313" key="2">
    <source>
        <dbReference type="EMBL" id="JAG36033.1"/>
    </source>
</evidence>
<dbReference type="InterPro" id="IPR012334">
    <property type="entry name" value="Pectin_lyas_fold"/>
</dbReference>